<dbReference type="SUPFAM" id="SSF56059">
    <property type="entry name" value="Glutathione synthetase ATP-binding domain-like"/>
    <property type="match status" value="1"/>
</dbReference>
<sequence length="1422" mass="157235">MESLHDFIKELVWSTPIGWNMIGHADAEGSPDNLMSFQITQVLLLASPYELFLMEDEVDPSMPSPSGNAEVVIQSSPFITRVSTLAQAEEAVKKRHFDMIVTLSQFNDDGMIKTVSTLRQLAGPSVPLFPLCTTLLPEVTSFPPPATGNQPKQDPNVSSVLPSSSPPLLSSPFDVQSTNSPVPSFPPHAHLESHQPASQQTPSNPLRPYLAHTPEIGPLAIPSVWKWNGSALIFSTLMKMVEDAHNVQDDVTLGSSVIVYVEHNPTFYSFLIPYIYQLLEKRDQPPPSRQAEISTQHSVFTQAARPKIIHCYTFEEAVSVILQYRHAILGLICDKHIVCSNPANARDPPPHDTSTFPLHSMHPMRFGGGFELRQLLKGLGSSLFLTSDNQPPMSPFPYDRYLLPPRRSTPSTPSSGKRMLNGSQQLVGGGQPVGSPTLGYYPLPSSSPGLTPTQSVPSTKPLFSLPSYTPTIHWLSKRSQHLKTYVSRFLLVHCGLGPFVFCDPMTRVMLESAYTMDDLFTQIQKMPADCVRFHSVRNDFSKWLFAHGEGGLSLILRSFNAESKEFEAPTAAERSKKMWEFLQSAYAIYRTRHTMGIARPFSQSILDTESSFFIKVGSGSLGGKARGLLFLERLLAIRRHHFAGYNVRLPKTLVLASGCFEEFVGDNELWVLVGERKTRRAREDDEGEKRMRNEISMVTDEEIASRFLAGTMSPTLVEQIRAFMLSLHTPIAVRSSGLLEDSRHQPLAGIYATHMVPNSVHAEEEFRLEQLVSAIKLVWASTFFRNARDYLSVVGLSPSDERMSVVLQEVIGQPHNEKRFYPDVSGVVQSVNFYAIEGMKPSDGLCTIALGLGKTVVDGGSCYRFSLGRPEVSYLFGVQDYMQKTQKEFFAVDVEGKGVIPSIDEGINLQKCKLDLAEEDGTLSMIGSVYDMEDGRINDFISGDPYRCPRLVTFSRLLKMAGKITNAAQINEFSTSLSNLTVSQSTNCVATPHASFSICNQHDVEKTINELNTSARAVWNGDGASLPNTSQASIPPIQKADFARFKQARSKSYTLPLPSILTSVMKIAEWGMAGPVEMEFAANLSTSPAELVLLQLRPMLGPGGGSDSEQIKKIIDTADSRVVCARSSTALGNGVVEGIREIVFVKRDKFDKMKTVEIAAEFAKLNRQFISHNNTPYVAIGVGRWGTSSPTLGIPLDWPQICGARVLIETGFSDFHIEPSLGTHFMHNVMGLRIPFLFIPPSDARGATKNECLDWDWLESLPVMEEGEFVRWSRVEGGVGVMVDGETRRGLVVKQEGGVGVFGMTNQFTEDKEQSEEDDSCGDVDQFSFGDVHEIMERDSESPMNDLSSLDESEMLQDRPHLGTGPLSFGGERDMQGASQADSFNLIGQTFQRPTLNTTSFLFMSNSDPNDPFALSNFIKDE</sequence>
<feature type="compositionally biased region" description="Low complexity" evidence="2">
    <location>
        <begin position="404"/>
        <end position="415"/>
    </location>
</feature>
<name>A0ABQ9WXZ5_9EUKA</name>
<feature type="compositionally biased region" description="Low complexity" evidence="2">
    <location>
        <begin position="157"/>
        <end position="172"/>
    </location>
</feature>
<feature type="region of interest" description="Disordered" evidence="2">
    <location>
        <begin position="142"/>
        <end position="209"/>
    </location>
</feature>
<evidence type="ECO:0000256" key="1">
    <source>
        <dbReference type="ARBA" id="ARBA00007837"/>
    </source>
</evidence>
<feature type="compositionally biased region" description="Polar residues" evidence="2">
    <location>
        <begin position="195"/>
        <end position="204"/>
    </location>
</feature>
<feature type="region of interest" description="Disordered" evidence="2">
    <location>
        <begin position="437"/>
        <end position="456"/>
    </location>
</feature>
<proteinExistence type="inferred from homology"/>
<evidence type="ECO:0000313" key="4">
    <source>
        <dbReference type="EMBL" id="KAK2944340.1"/>
    </source>
</evidence>
<feature type="domain" description="Pyruvate phosphate dikinase AMP/ATP-binding" evidence="3">
    <location>
        <begin position="620"/>
        <end position="1099"/>
    </location>
</feature>
<dbReference type="EMBL" id="JARBJD010000303">
    <property type="protein sequence ID" value="KAK2944340.1"/>
    <property type="molecule type" value="Genomic_DNA"/>
</dbReference>
<accession>A0ABQ9WXZ5</accession>
<feature type="region of interest" description="Disordered" evidence="2">
    <location>
        <begin position="1357"/>
        <end position="1376"/>
    </location>
</feature>
<gene>
    <name evidence="4" type="ORF">BLNAU_20734</name>
</gene>
<feature type="compositionally biased region" description="Polar residues" evidence="2">
    <location>
        <begin position="147"/>
        <end position="156"/>
    </location>
</feature>
<keyword evidence="5" id="KW-1185">Reference proteome</keyword>
<dbReference type="Pfam" id="PF01326">
    <property type="entry name" value="PPDK_N"/>
    <property type="match status" value="1"/>
</dbReference>
<comment type="caution">
    <text evidence="4">The sequence shown here is derived from an EMBL/GenBank/DDBJ whole genome shotgun (WGS) entry which is preliminary data.</text>
</comment>
<comment type="similarity">
    <text evidence="1">Belongs to the PEP-utilizing enzyme family.</text>
</comment>
<dbReference type="InterPro" id="IPR002192">
    <property type="entry name" value="PPDK_AMP/ATP-bd"/>
</dbReference>
<dbReference type="InterPro" id="IPR013815">
    <property type="entry name" value="ATP_grasp_subdomain_1"/>
</dbReference>
<protein>
    <submittedName>
        <fullName evidence="4">Phosphoenolpyruvate synthase</fullName>
    </submittedName>
</protein>
<feature type="region of interest" description="Disordered" evidence="2">
    <location>
        <begin position="395"/>
        <end position="428"/>
    </location>
</feature>
<organism evidence="4 5">
    <name type="scientific">Blattamonas nauphoetae</name>
    <dbReference type="NCBI Taxonomy" id="2049346"/>
    <lineage>
        <taxon>Eukaryota</taxon>
        <taxon>Metamonada</taxon>
        <taxon>Preaxostyla</taxon>
        <taxon>Oxymonadida</taxon>
        <taxon>Blattamonas</taxon>
    </lineage>
</organism>
<evidence type="ECO:0000313" key="5">
    <source>
        <dbReference type="Proteomes" id="UP001281761"/>
    </source>
</evidence>
<evidence type="ECO:0000259" key="3">
    <source>
        <dbReference type="Pfam" id="PF01326"/>
    </source>
</evidence>
<dbReference type="Proteomes" id="UP001281761">
    <property type="component" value="Unassembled WGS sequence"/>
</dbReference>
<reference evidence="4 5" key="1">
    <citation type="journal article" date="2022" name="bioRxiv">
        <title>Genomics of Preaxostyla Flagellates Illuminates Evolutionary Transitions and the Path Towards Mitochondrial Loss.</title>
        <authorList>
            <person name="Novak L.V.F."/>
            <person name="Treitli S.C."/>
            <person name="Pyrih J."/>
            <person name="Halakuc P."/>
            <person name="Pipaliya S.V."/>
            <person name="Vacek V."/>
            <person name="Brzon O."/>
            <person name="Soukal P."/>
            <person name="Eme L."/>
            <person name="Dacks J.B."/>
            <person name="Karnkowska A."/>
            <person name="Elias M."/>
            <person name="Hampl V."/>
        </authorList>
    </citation>
    <scope>NUCLEOTIDE SEQUENCE [LARGE SCALE GENOMIC DNA]</scope>
    <source>
        <strain evidence="4">NAU3</strain>
        <tissue evidence="4">Gut</tissue>
    </source>
</reference>
<evidence type="ECO:0000256" key="2">
    <source>
        <dbReference type="SAM" id="MobiDB-lite"/>
    </source>
</evidence>
<feature type="compositionally biased region" description="Low complexity" evidence="2">
    <location>
        <begin position="437"/>
        <end position="453"/>
    </location>
</feature>
<feature type="compositionally biased region" description="Polar residues" evidence="2">
    <location>
        <begin position="173"/>
        <end position="182"/>
    </location>
</feature>
<dbReference type="Gene3D" id="3.30.1490.20">
    <property type="entry name" value="ATP-grasp fold, A domain"/>
    <property type="match status" value="1"/>
</dbReference>